<comment type="caution">
    <text evidence="1">The sequence shown here is derived from an EMBL/GenBank/DDBJ whole genome shotgun (WGS) entry which is preliminary data.</text>
</comment>
<proteinExistence type="predicted"/>
<organism evidence="1 2">
    <name type="scientific">Cobetia marina</name>
    <name type="common">Deleya marina</name>
    <dbReference type="NCBI Taxonomy" id="28258"/>
    <lineage>
        <taxon>Bacteria</taxon>
        <taxon>Pseudomonadati</taxon>
        <taxon>Pseudomonadota</taxon>
        <taxon>Gammaproteobacteria</taxon>
        <taxon>Oceanospirillales</taxon>
        <taxon>Halomonadaceae</taxon>
        <taxon>Cobetia</taxon>
    </lineage>
</organism>
<protein>
    <submittedName>
        <fullName evidence="1">Pyridoxal-dependent decarboxylase</fullName>
    </submittedName>
</protein>
<sequence length="70" mass="7536">LNREIPKRLSRSGEASVAATKVSGRQYLKFTLLNPDTTRDDIAAVVELIPPHGQALVKAHHLAVSTPAHA</sequence>
<name>A0ABU9GL14_COBMA</name>
<feature type="non-terminal residue" evidence="1">
    <location>
        <position position="70"/>
    </location>
</feature>
<dbReference type="Proteomes" id="UP001378242">
    <property type="component" value="Unassembled WGS sequence"/>
</dbReference>
<keyword evidence="2" id="KW-1185">Reference proteome</keyword>
<feature type="non-terminal residue" evidence="1">
    <location>
        <position position="1"/>
    </location>
</feature>
<dbReference type="EMBL" id="JBAKAP010000178">
    <property type="protein sequence ID" value="MEL0618755.1"/>
    <property type="molecule type" value="Genomic_DNA"/>
</dbReference>
<accession>A0ABU9GL14</accession>
<dbReference type="Gene3D" id="3.90.1150.170">
    <property type="match status" value="1"/>
</dbReference>
<evidence type="ECO:0000313" key="1">
    <source>
        <dbReference type="EMBL" id="MEL0618755.1"/>
    </source>
</evidence>
<reference evidence="1 2" key="1">
    <citation type="submission" date="2024-02" db="EMBL/GenBank/DDBJ databases">
        <title>Bacteria isolated from the canopy kelp, Nereocystis luetkeana.</title>
        <authorList>
            <person name="Pfister C.A."/>
            <person name="Younker I.T."/>
            <person name="Light S.H."/>
        </authorList>
    </citation>
    <scope>NUCLEOTIDE SEQUENCE [LARGE SCALE GENOMIC DNA]</scope>
    <source>
        <strain evidence="1 2">TI.5.07</strain>
    </source>
</reference>
<gene>
    <name evidence="1" type="ORF">V6243_18230</name>
</gene>
<evidence type="ECO:0000313" key="2">
    <source>
        <dbReference type="Proteomes" id="UP001378242"/>
    </source>
</evidence>